<keyword evidence="2" id="KW-1185">Reference proteome</keyword>
<reference evidence="1 2" key="1">
    <citation type="submission" date="2020-03" db="EMBL/GenBank/DDBJ databases">
        <title>Dissostichus mawsoni Genome sequencing and assembly.</title>
        <authorList>
            <person name="Park H."/>
        </authorList>
    </citation>
    <scope>NUCLEOTIDE SEQUENCE [LARGE SCALE GENOMIC DNA]</scope>
    <source>
        <strain evidence="1">DM0001</strain>
        <tissue evidence="1">Muscle</tissue>
    </source>
</reference>
<gene>
    <name evidence="1" type="ORF">F7725_001611</name>
</gene>
<organism evidence="1 2">
    <name type="scientific">Dissostichus mawsoni</name>
    <name type="common">Antarctic cod</name>
    <dbReference type="NCBI Taxonomy" id="36200"/>
    <lineage>
        <taxon>Eukaryota</taxon>
        <taxon>Metazoa</taxon>
        <taxon>Chordata</taxon>
        <taxon>Craniata</taxon>
        <taxon>Vertebrata</taxon>
        <taxon>Euteleostomi</taxon>
        <taxon>Actinopterygii</taxon>
        <taxon>Neopterygii</taxon>
        <taxon>Teleostei</taxon>
        <taxon>Neoteleostei</taxon>
        <taxon>Acanthomorphata</taxon>
        <taxon>Eupercaria</taxon>
        <taxon>Perciformes</taxon>
        <taxon>Notothenioidei</taxon>
        <taxon>Nototheniidae</taxon>
        <taxon>Dissostichus</taxon>
    </lineage>
</organism>
<evidence type="ECO:0000313" key="2">
    <source>
        <dbReference type="Proteomes" id="UP000518266"/>
    </source>
</evidence>
<dbReference type="EMBL" id="JAAKFY010000018">
    <property type="protein sequence ID" value="KAF3842762.1"/>
    <property type="molecule type" value="Genomic_DNA"/>
</dbReference>
<protein>
    <submittedName>
        <fullName evidence="1">Uncharacterized protein</fullName>
    </submittedName>
</protein>
<dbReference type="AlphaFoldDB" id="A0A7J5Y038"/>
<name>A0A7J5Y038_DISMA</name>
<evidence type="ECO:0000313" key="1">
    <source>
        <dbReference type="EMBL" id="KAF3842762.1"/>
    </source>
</evidence>
<accession>A0A7J5Y038</accession>
<proteinExistence type="predicted"/>
<dbReference type="Proteomes" id="UP000518266">
    <property type="component" value="Unassembled WGS sequence"/>
</dbReference>
<comment type="caution">
    <text evidence="1">The sequence shown here is derived from an EMBL/GenBank/DDBJ whole genome shotgun (WGS) entry which is preliminary data.</text>
</comment>
<sequence>MSDREGVTECRIGMNGVMHCPSRSVLFLIVADLGSARVWCGLLGVNTFCQLSSQSPAMVLSLCPACSTAGGAGRVPGEGGGLAGGHGAEKRGEVEVERLELKHKFVWGEGEQPDHLRATLSLLCPFTWRAALNEINTFRLRVPVTSDLSETRRTVSDLCPLSLNSPCSDTSS</sequence>